<dbReference type="Pfam" id="PF04143">
    <property type="entry name" value="Sulf_transp"/>
    <property type="match status" value="1"/>
</dbReference>
<evidence type="ECO:0000256" key="5">
    <source>
        <dbReference type="ARBA" id="ARBA00022692"/>
    </source>
</evidence>
<dbReference type="InterPro" id="IPR007272">
    <property type="entry name" value="Sulf_transp_TsuA/YedE"/>
</dbReference>
<comment type="subcellular location">
    <subcellularLocation>
        <location evidence="1">Cell inner membrane</location>
        <topology evidence="1">Multi-pass membrane protein</topology>
    </subcellularLocation>
</comment>
<gene>
    <name evidence="10" type="primary">LOC100368544</name>
</gene>
<feature type="transmembrane region" description="Helical" evidence="8">
    <location>
        <begin position="124"/>
        <end position="141"/>
    </location>
</feature>
<name>A0ABM0H0A9_SACKO</name>
<keyword evidence="6 8" id="KW-1133">Transmembrane helix</keyword>
<evidence type="ECO:0000313" key="10">
    <source>
        <dbReference type="RefSeq" id="XP_002741368.1"/>
    </source>
</evidence>
<keyword evidence="7 8" id="KW-0472">Membrane</keyword>
<feature type="transmembrane region" description="Helical" evidence="8">
    <location>
        <begin position="161"/>
        <end position="184"/>
    </location>
</feature>
<reference evidence="10" key="1">
    <citation type="submission" date="2025-08" db="UniProtKB">
        <authorList>
            <consortium name="RefSeq"/>
        </authorList>
    </citation>
    <scope>IDENTIFICATION</scope>
    <source>
        <tissue evidence="10">Testes</tissue>
    </source>
</reference>
<proteinExistence type="predicted"/>
<sequence>MCSIDLPTVTKSGVCLASGTFFGYVLQKSSVYTPDVIRNAALMQSGTPLKMWLAASTANMAALAILPAVGGANIVKEAKADHCAKGESLPCSVVGGFIHGAGIVICGACPATILVQLGTGTENSLYTLGGYLAGGLLYGFLDEKIASIRSETKMLKRKCTLDDFVGCSYALLAIPLCAGIMTFLKYSSDYLPADLKTSCNCGSIKPGLVLGFVNIPILLAVRKMIGCSSSCITLASQIVPKSVSSKYLDAHRSGFKKWWQVLFTAGAVGGAYIAARGSDSLNTVTGVSNGHGVTGVSLLSLQSLSVTATTIAGGVVAVKALQSMDLF</sequence>
<evidence type="ECO:0000256" key="4">
    <source>
        <dbReference type="ARBA" id="ARBA00022519"/>
    </source>
</evidence>
<evidence type="ECO:0000256" key="1">
    <source>
        <dbReference type="ARBA" id="ARBA00004429"/>
    </source>
</evidence>
<evidence type="ECO:0000256" key="2">
    <source>
        <dbReference type="ARBA" id="ARBA00022448"/>
    </source>
</evidence>
<evidence type="ECO:0000256" key="3">
    <source>
        <dbReference type="ARBA" id="ARBA00022475"/>
    </source>
</evidence>
<evidence type="ECO:0000256" key="8">
    <source>
        <dbReference type="SAM" id="Phobius"/>
    </source>
</evidence>
<keyword evidence="3" id="KW-1003">Cell membrane</keyword>
<keyword evidence="5 8" id="KW-0812">Transmembrane</keyword>
<keyword evidence="2" id="KW-0813">Transport</keyword>
<feature type="transmembrane region" description="Helical" evidence="8">
    <location>
        <begin position="295"/>
        <end position="318"/>
    </location>
</feature>
<dbReference type="PANTHER" id="PTHR30574">
    <property type="entry name" value="INNER MEMBRANE PROTEIN YEDE"/>
    <property type="match status" value="1"/>
</dbReference>
<feature type="transmembrane region" description="Helical" evidence="8">
    <location>
        <begin position="96"/>
        <end position="118"/>
    </location>
</feature>
<keyword evidence="4" id="KW-0997">Cell inner membrane</keyword>
<evidence type="ECO:0000256" key="6">
    <source>
        <dbReference type="ARBA" id="ARBA00022989"/>
    </source>
</evidence>
<evidence type="ECO:0000313" key="9">
    <source>
        <dbReference type="Proteomes" id="UP000694865"/>
    </source>
</evidence>
<accession>A0ABM0H0A9</accession>
<evidence type="ECO:0000256" key="7">
    <source>
        <dbReference type="ARBA" id="ARBA00023136"/>
    </source>
</evidence>
<dbReference type="RefSeq" id="XP_002741368.1">
    <property type="nucleotide sequence ID" value="XM_002741322.2"/>
</dbReference>
<keyword evidence="9" id="KW-1185">Reference proteome</keyword>
<dbReference type="GeneID" id="100368544"/>
<organism evidence="9 10">
    <name type="scientific">Saccoglossus kowalevskii</name>
    <name type="common">Acorn worm</name>
    <dbReference type="NCBI Taxonomy" id="10224"/>
    <lineage>
        <taxon>Eukaryota</taxon>
        <taxon>Metazoa</taxon>
        <taxon>Hemichordata</taxon>
        <taxon>Enteropneusta</taxon>
        <taxon>Harrimaniidae</taxon>
        <taxon>Saccoglossus</taxon>
    </lineage>
</organism>
<dbReference type="PANTHER" id="PTHR30574:SF1">
    <property type="entry name" value="SULPHUR TRANSPORT DOMAIN-CONTAINING PROTEIN"/>
    <property type="match status" value="1"/>
</dbReference>
<protein>
    <submittedName>
        <fullName evidence="10">Uncharacterized protein LOC100368544</fullName>
    </submittedName>
</protein>
<feature type="transmembrane region" description="Helical" evidence="8">
    <location>
        <begin position="258"/>
        <end position="275"/>
    </location>
</feature>
<feature type="transmembrane region" description="Helical" evidence="8">
    <location>
        <begin position="52"/>
        <end position="75"/>
    </location>
</feature>
<dbReference type="Proteomes" id="UP000694865">
    <property type="component" value="Unplaced"/>
</dbReference>